<keyword evidence="2 5" id="KW-0812">Transmembrane</keyword>
<dbReference type="CDD" id="cd17323">
    <property type="entry name" value="MFS_Tpo1_MDR_like"/>
    <property type="match status" value="1"/>
</dbReference>
<evidence type="ECO:0000256" key="4">
    <source>
        <dbReference type="ARBA" id="ARBA00023136"/>
    </source>
</evidence>
<feature type="transmembrane region" description="Helical" evidence="5">
    <location>
        <begin position="150"/>
        <end position="172"/>
    </location>
</feature>
<accession>A0AA38X368</accession>
<comment type="subcellular location">
    <subcellularLocation>
        <location evidence="1">Membrane</location>
        <topology evidence="1">Multi-pass membrane protein</topology>
    </subcellularLocation>
</comment>
<feature type="transmembrane region" description="Helical" evidence="5">
    <location>
        <begin position="468"/>
        <end position="488"/>
    </location>
</feature>
<dbReference type="PROSITE" id="PS50850">
    <property type="entry name" value="MFS"/>
    <property type="match status" value="1"/>
</dbReference>
<dbReference type="InterPro" id="IPR011701">
    <property type="entry name" value="MFS"/>
</dbReference>
<feature type="transmembrane region" description="Helical" evidence="5">
    <location>
        <begin position="285"/>
        <end position="310"/>
    </location>
</feature>
<dbReference type="PRINTS" id="PR01036">
    <property type="entry name" value="TCRTETB"/>
</dbReference>
<dbReference type="SUPFAM" id="SSF103473">
    <property type="entry name" value="MFS general substrate transporter"/>
    <property type="match status" value="1"/>
</dbReference>
<dbReference type="GO" id="GO:0022857">
    <property type="term" value="F:transmembrane transporter activity"/>
    <property type="evidence" value="ECO:0007669"/>
    <property type="project" value="InterPro"/>
</dbReference>
<name>A0AA38X368_9EURO</name>
<feature type="transmembrane region" description="Helical" evidence="5">
    <location>
        <begin position="59"/>
        <end position="81"/>
    </location>
</feature>
<feature type="transmembrane region" description="Helical" evidence="5">
    <location>
        <begin position="440"/>
        <end position="462"/>
    </location>
</feature>
<feature type="transmembrane region" description="Helical" evidence="5">
    <location>
        <begin position="371"/>
        <end position="390"/>
    </location>
</feature>
<dbReference type="AlphaFoldDB" id="A0AA38X368"/>
<dbReference type="InterPro" id="IPR020846">
    <property type="entry name" value="MFS_dom"/>
</dbReference>
<feature type="domain" description="Major facilitator superfamily (MFS) profile" evidence="6">
    <location>
        <begin position="59"/>
        <end position="492"/>
    </location>
</feature>
<evidence type="ECO:0000256" key="2">
    <source>
        <dbReference type="ARBA" id="ARBA00022692"/>
    </source>
</evidence>
<comment type="caution">
    <text evidence="7">The sequence shown here is derived from an EMBL/GenBank/DDBJ whole genome shotgun (WGS) entry which is preliminary data.</text>
</comment>
<keyword evidence="8" id="KW-1185">Reference proteome</keyword>
<dbReference type="PANTHER" id="PTHR23502:SF60">
    <property type="entry name" value="MAJOR FACILITATOR SUPERFAMILY (MFS) PROFILE DOMAIN-CONTAINING PROTEIN-RELATED"/>
    <property type="match status" value="1"/>
</dbReference>
<keyword evidence="4 5" id="KW-0472">Membrane</keyword>
<proteinExistence type="predicted"/>
<sequence length="499" mass="54291">MENEKALEFVSLDLERASAAPVDKATAGTTPEDSFLVGFTGPTDPDDPKAWPKVMKWSITGVLSATGFVRILVSTIMAPALPTIAAELNMNDIESVMAMSVYLLSTAFGPLVIAPLSEVCGRRPVLHATNMWTLVWNLACGFANDKGFLIAARLMAGFGAGAIYVLAGGVLGDIWRPEQRGTSLGLYAFVPLLGAAVGPIIGGVVAQNTTWRWIFWGTSIVQVVTVIGSIIVFKETYAPVILRGKAQKLRKKTGELRYMSSIEKLNSDRTAMWILRRSLSRPIRLLLFHPIVQIQTCLSAFNYGILYLVLTTYSTIWTAKYQQTADISGLHYIALCLGEIIGAVFGGPLMDLTYRRLRARNQGSTYPEFRAPILLPATALSVIGFLWYGWSAQSRAFWLLVDIGAAVLSIGMQLAGMVVQAYVIDSYHDHVSSASAGAQLVRSLTAFGFPLFAPAMYSAMGYGWANTLLALVSVVISVPAAWLIWFYGAKMRGKVQSSY</sequence>
<dbReference type="Pfam" id="PF07690">
    <property type="entry name" value="MFS_1"/>
    <property type="match status" value="1"/>
</dbReference>
<evidence type="ECO:0000256" key="3">
    <source>
        <dbReference type="ARBA" id="ARBA00022989"/>
    </source>
</evidence>
<gene>
    <name evidence="7" type="ORF">H2200_009798</name>
</gene>
<organism evidence="7 8">
    <name type="scientific">Cladophialophora chaetospira</name>
    <dbReference type="NCBI Taxonomy" id="386627"/>
    <lineage>
        <taxon>Eukaryota</taxon>
        <taxon>Fungi</taxon>
        <taxon>Dikarya</taxon>
        <taxon>Ascomycota</taxon>
        <taxon>Pezizomycotina</taxon>
        <taxon>Eurotiomycetes</taxon>
        <taxon>Chaetothyriomycetidae</taxon>
        <taxon>Chaetothyriales</taxon>
        <taxon>Herpotrichiellaceae</taxon>
        <taxon>Cladophialophora</taxon>
    </lineage>
</organism>
<dbReference type="GO" id="GO:0016020">
    <property type="term" value="C:membrane"/>
    <property type="evidence" value="ECO:0007669"/>
    <property type="project" value="UniProtKB-SubCell"/>
</dbReference>
<feature type="transmembrane region" description="Helical" evidence="5">
    <location>
        <begin position="213"/>
        <end position="233"/>
    </location>
</feature>
<feature type="transmembrane region" description="Helical" evidence="5">
    <location>
        <begin position="184"/>
        <end position="207"/>
    </location>
</feature>
<reference evidence="7" key="1">
    <citation type="submission" date="2022-10" db="EMBL/GenBank/DDBJ databases">
        <title>Culturing micro-colonial fungi from biological soil crusts in the Mojave desert and describing Neophaeococcomyces mojavensis, and introducing the new genera and species Taxawa tesnikishii.</title>
        <authorList>
            <person name="Kurbessoian T."/>
            <person name="Stajich J.E."/>
        </authorList>
    </citation>
    <scope>NUCLEOTIDE SEQUENCE</scope>
    <source>
        <strain evidence="7">TK_41</strain>
    </source>
</reference>
<feature type="transmembrane region" description="Helical" evidence="5">
    <location>
        <begin position="396"/>
        <end position="419"/>
    </location>
</feature>
<dbReference type="Gene3D" id="1.20.1250.20">
    <property type="entry name" value="MFS general substrate transporter like domains"/>
    <property type="match status" value="1"/>
</dbReference>
<protein>
    <recommendedName>
        <fullName evidence="6">Major facilitator superfamily (MFS) profile domain-containing protein</fullName>
    </recommendedName>
</protein>
<evidence type="ECO:0000259" key="6">
    <source>
        <dbReference type="PROSITE" id="PS50850"/>
    </source>
</evidence>
<keyword evidence="3 5" id="KW-1133">Transmembrane helix</keyword>
<evidence type="ECO:0000256" key="1">
    <source>
        <dbReference type="ARBA" id="ARBA00004141"/>
    </source>
</evidence>
<evidence type="ECO:0000313" key="7">
    <source>
        <dbReference type="EMBL" id="KAJ9605949.1"/>
    </source>
</evidence>
<evidence type="ECO:0000313" key="8">
    <source>
        <dbReference type="Proteomes" id="UP001172673"/>
    </source>
</evidence>
<dbReference type="EMBL" id="JAPDRK010000015">
    <property type="protein sequence ID" value="KAJ9605949.1"/>
    <property type="molecule type" value="Genomic_DNA"/>
</dbReference>
<dbReference type="Proteomes" id="UP001172673">
    <property type="component" value="Unassembled WGS sequence"/>
</dbReference>
<dbReference type="PANTHER" id="PTHR23502">
    <property type="entry name" value="MAJOR FACILITATOR SUPERFAMILY"/>
    <property type="match status" value="1"/>
</dbReference>
<feature type="transmembrane region" description="Helical" evidence="5">
    <location>
        <begin position="330"/>
        <end position="350"/>
    </location>
</feature>
<evidence type="ECO:0000256" key="5">
    <source>
        <dbReference type="SAM" id="Phobius"/>
    </source>
</evidence>
<dbReference type="InterPro" id="IPR036259">
    <property type="entry name" value="MFS_trans_sf"/>
</dbReference>